<dbReference type="PANTHER" id="PTHR11748:SF119">
    <property type="entry name" value="D-2-HYDROXYGLUTARATE DEHYDROGENASE"/>
    <property type="match status" value="1"/>
</dbReference>
<dbReference type="GO" id="GO:0004458">
    <property type="term" value="F:D-lactate dehydrogenase (cytochrome) activity"/>
    <property type="evidence" value="ECO:0007669"/>
    <property type="project" value="TreeGrafter"/>
</dbReference>
<comment type="cofactor">
    <cofactor evidence="1">
        <name>FAD</name>
        <dbReference type="ChEBI" id="CHEBI:57692"/>
    </cofactor>
</comment>
<proteinExistence type="predicted"/>
<evidence type="ECO:0000256" key="2">
    <source>
        <dbReference type="ARBA" id="ARBA00022630"/>
    </source>
</evidence>
<dbReference type="InterPro" id="IPR004113">
    <property type="entry name" value="FAD-bd_oxidored_4_C"/>
</dbReference>
<evidence type="ECO:0000259" key="8">
    <source>
        <dbReference type="PROSITE" id="PS51379"/>
    </source>
</evidence>
<keyword evidence="2" id="KW-0285">Flavoprotein</keyword>
<accession>A0A1G8MIF2</accession>
<dbReference type="Gene3D" id="1.10.1060.10">
    <property type="entry name" value="Alpha-helical ferredoxin"/>
    <property type="match status" value="1"/>
</dbReference>
<evidence type="ECO:0000256" key="7">
    <source>
        <dbReference type="ARBA" id="ARBA00023014"/>
    </source>
</evidence>
<dbReference type="InterPro" id="IPR006094">
    <property type="entry name" value="Oxid_FAD_bind_N"/>
</dbReference>
<feature type="domain" description="4Fe-4S ferredoxin-type" evidence="8">
    <location>
        <begin position="607"/>
        <end position="638"/>
    </location>
</feature>
<dbReference type="InterPro" id="IPR016169">
    <property type="entry name" value="FAD-bd_PCMH_sub2"/>
</dbReference>
<dbReference type="Pfam" id="PF01565">
    <property type="entry name" value="FAD_binding_4"/>
    <property type="match status" value="1"/>
</dbReference>
<feature type="domain" description="FAD-binding PCMH-type" evidence="9">
    <location>
        <begin position="48"/>
        <end position="269"/>
    </location>
</feature>
<evidence type="ECO:0000259" key="9">
    <source>
        <dbReference type="PROSITE" id="PS51387"/>
    </source>
</evidence>
<reference evidence="10 11" key="1">
    <citation type="submission" date="2016-10" db="EMBL/GenBank/DDBJ databases">
        <authorList>
            <person name="de Groot N.N."/>
        </authorList>
    </citation>
    <scope>NUCLEOTIDE SEQUENCE [LARGE SCALE GENOMIC DNA]</scope>
    <source>
        <strain evidence="10 11">DSM 26424</strain>
    </source>
</reference>
<evidence type="ECO:0000256" key="4">
    <source>
        <dbReference type="ARBA" id="ARBA00022827"/>
    </source>
</evidence>
<dbReference type="GO" id="GO:1903457">
    <property type="term" value="P:lactate catabolic process"/>
    <property type="evidence" value="ECO:0007669"/>
    <property type="project" value="TreeGrafter"/>
</dbReference>
<dbReference type="SUPFAM" id="SSF56176">
    <property type="entry name" value="FAD-binding/transporter-associated domain-like"/>
    <property type="match status" value="1"/>
</dbReference>
<evidence type="ECO:0000256" key="5">
    <source>
        <dbReference type="ARBA" id="ARBA00023002"/>
    </source>
</evidence>
<keyword evidence="7" id="KW-0411">Iron-sulfur</keyword>
<dbReference type="Proteomes" id="UP000199093">
    <property type="component" value="Unassembled WGS sequence"/>
</dbReference>
<dbReference type="Gene3D" id="3.30.70.2740">
    <property type="match status" value="1"/>
</dbReference>
<dbReference type="Pfam" id="PF02913">
    <property type="entry name" value="FAD-oxidase_C"/>
    <property type="match status" value="1"/>
</dbReference>
<dbReference type="Gene3D" id="3.30.465.10">
    <property type="match status" value="1"/>
</dbReference>
<protein>
    <submittedName>
        <fullName evidence="10">FAD/FMN-containing dehydrogenase</fullName>
    </submittedName>
</protein>
<dbReference type="InterPro" id="IPR017896">
    <property type="entry name" value="4Fe4S_Fe-S-bd"/>
</dbReference>
<sequence length="948" mass="101142">MKDNAEIPHMSQAQVSDLEAALAGAGFRGEVSRDSALREAMATDNSVYRIAPDLVVAPMDAADMVTLLQVMEQPAFARMPVTARGGGTGTNGQSLNAGVIVDTRRHMAGLIAVDETEGWAEVQPGMVLDDLNARLRPSGWFFAPEASTSSRCTIGGMVSTDASGKGSRIYGKTSDNLLGLELARPEGLLRSLDPAPDWAQPMLAAAEQAGRAGRAAFIAATPRINRRFTGYDLERACPESGGFDWWRLFPGSEGTLGLISAIRVKLRRIEPEKRLIVAGFDGIRAALASAMPLLAADPTAVEVMDERVQALAQEAGLLTRLPPALQEGAAGRVAFVFIEINGTAAEVDRRMADGLSILRGLPGLGAVHVAQDAEEIRALWAVRSAGVGLLGKVEGRARPVAFVEDTVVPPENLPAFLDDFLETLHTQGLEFGLYGHVDVGCLHIRPALDIDSATDRARLKAVSDAVYALTRKHGGIFWGEHGKGVRGAYLRDWIGAEAYAALQGVKAAFDPQGRYNPGKLVGGEGTILGIDTTPFRPFNAPKGDPLTRAFRCNGNAQCLSYAATTPMCPSFKASADLRHSPKGRADALRGWHRARAEGAPDLAQREADLLGVLDTCLGCKACASSCPVQVDIPAMRSAFLADYHDRHARSLSDRLVLAAERASPLTMRLAPLLRPVWPALVPLAERLTGSTDLPRRLAAAQPGALRLRARDLSGPLPEGTVILVQDWFTALFDDRVQRDVVAGLAALGYRPRLLEMLPGGKAAHGAGDLRGFRAMAGRLAALLQRAAATGAPLVAFEPAFGLMLRQEYARDGIAVPDVLMPQQFLRAELAAGRRFAQAKPGRARLLSHCTEATADPQAAADWAGIFAALGVDLQTPATGCCGMAGLFGHQTRHQPVSRRLFDLSWRDQMSPDLPVLATGFSCRCQAERLSGDALRHPLGHVADLLGPL</sequence>
<evidence type="ECO:0000256" key="3">
    <source>
        <dbReference type="ARBA" id="ARBA00022723"/>
    </source>
</evidence>
<dbReference type="SUPFAM" id="SSF55103">
    <property type="entry name" value="FAD-linked oxidases, C-terminal domain"/>
    <property type="match status" value="1"/>
</dbReference>
<gene>
    <name evidence="10" type="ORF">SAMN04487993_100869</name>
</gene>
<keyword evidence="11" id="KW-1185">Reference proteome</keyword>
<keyword evidence="5" id="KW-0560">Oxidoreductase</keyword>
<dbReference type="GO" id="GO:0008720">
    <property type="term" value="F:D-lactate dehydrogenase (NAD+) activity"/>
    <property type="evidence" value="ECO:0007669"/>
    <property type="project" value="TreeGrafter"/>
</dbReference>
<dbReference type="PROSITE" id="PS51379">
    <property type="entry name" value="4FE4S_FER_2"/>
    <property type="match status" value="1"/>
</dbReference>
<dbReference type="GO" id="GO:0071949">
    <property type="term" value="F:FAD binding"/>
    <property type="evidence" value="ECO:0007669"/>
    <property type="project" value="InterPro"/>
</dbReference>
<keyword evidence="4" id="KW-0274">FAD</keyword>
<organism evidence="10 11">
    <name type="scientific">Salipiger marinus</name>
    <dbReference type="NCBI Taxonomy" id="555512"/>
    <lineage>
        <taxon>Bacteria</taxon>
        <taxon>Pseudomonadati</taxon>
        <taxon>Pseudomonadota</taxon>
        <taxon>Alphaproteobacteria</taxon>
        <taxon>Rhodobacterales</taxon>
        <taxon>Roseobacteraceae</taxon>
        <taxon>Salipiger</taxon>
    </lineage>
</organism>
<dbReference type="RefSeq" id="WP_242656711.1">
    <property type="nucleotide sequence ID" value="NZ_FNEJ01000008.1"/>
</dbReference>
<dbReference type="InterPro" id="IPR036318">
    <property type="entry name" value="FAD-bd_PCMH-like_sf"/>
</dbReference>
<dbReference type="PROSITE" id="PS51387">
    <property type="entry name" value="FAD_PCMH"/>
    <property type="match status" value="1"/>
</dbReference>
<dbReference type="SUPFAM" id="SSF46548">
    <property type="entry name" value="alpha-helical ferredoxin"/>
    <property type="match status" value="1"/>
</dbReference>
<dbReference type="EMBL" id="FNEJ01000008">
    <property type="protein sequence ID" value="SDI67703.1"/>
    <property type="molecule type" value="Genomic_DNA"/>
</dbReference>
<keyword evidence="3" id="KW-0479">Metal-binding</keyword>
<dbReference type="GO" id="GO:0051536">
    <property type="term" value="F:iron-sulfur cluster binding"/>
    <property type="evidence" value="ECO:0007669"/>
    <property type="project" value="UniProtKB-KW"/>
</dbReference>
<dbReference type="InterPro" id="IPR016164">
    <property type="entry name" value="FAD-linked_Oxase-like_C"/>
</dbReference>
<evidence type="ECO:0000313" key="10">
    <source>
        <dbReference type="EMBL" id="SDI67703.1"/>
    </source>
</evidence>
<dbReference type="AlphaFoldDB" id="A0A1G8MIF2"/>
<dbReference type="PANTHER" id="PTHR11748">
    <property type="entry name" value="D-LACTATE DEHYDROGENASE"/>
    <property type="match status" value="1"/>
</dbReference>
<evidence type="ECO:0000256" key="1">
    <source>
        <dbReference type="ARBA" id="ARBA00001974"/>
    </source>
</evidence>
<dbReference type="PROSITE" id="PS00198">
    <property type="entry name" value="4FE4S_FER_1"/>
    <property type="match status" value="1"/>
</dbReference>
<dbReference type="InterPro" id="IPR016166">
    <property type="entry name" value="FAD-bd_PCMH"/>
</dbReference>
<keyword evidence="6" id="KW-0408">Iron</keyword>
<dbReference type="STRING" id="555512.SAMN04487993_100869"/>
<name>A0A1G8MIF2_9RHOB</name>
<dbReference type="InterPro" id="IPR017900">
    <property type="entry name" value="4Fe4S_Fe_S_CS"/>
</dbReference>
<dbReference type="InterPro" id="IPR009051">
    <property type="entry name" value="Helical_ferredxn"/>
</dbReference>
<evidence type="ECO:0000313" key="11">
    <source>
        <dbReference type="Proteomes" id="UP000199093"/>
    </source>
</evidence>
<dbReference type="GO" id="GO:0046872">
    <property type="term" value="F:metal ion binding"/>
    <property type="evidence" value="ECO:0007669"/>
    <property type="project" value="UniProtKB-KW"/>
</dbReference>
<evidence type="ECO:0000256" key="6">
    <source>
        <dbReference type="ARBA" id="ARBA00023004"/>
    </source>
</evidence>